<keyword evidence="2" id="KW-1185">Reference proteome</keyword>
<dbReference type="SUPFAM" id="SSF51735">
    <property type="entry name" value="NAD(P)-binding Rossmann-fold domains"/>
    <property type="match status" value="1"/>
</dbReference>
<dbReference type="RefSeq" id="WP_377138329.1">
    <property type="nucleotide sequence ID" value="NZ_JBHTIA010000003.1"/>
</dbReference>
<evidence type="ECO:0000313" key="1">
    <source>
        <dbReference type="EMBL" id="MFD0763851.1"/>
    </source>
</evidence>
<dbReference type="Gene3D" id="3.40.50.720">
    <property type="entry name" value="NAD(P)-binding Rossmann-like Domain"/>
    <property type="match status" value="1"/>
</dbReference>
<dbReference type="EMBL" id="JBHTIA010000003">
    <property type="protein sequence ID" value="MFD0763851.1"/>
    <property type="molecule type" value="Genomic_DNA"/>
</dbReference>
<dbReference type="InterPro" id="IPR036291">
    <property type="entry name" value="NAD(P)-bd_dom_sf"/>
</dbReference>
<reference evidence="2" key="1">
    <citation type="journal article" date="2019" name="Int. J. Syst. Evol. Microbiol.">
        <title>The Global Catalogue of Microorganisms (GCM) 10K type strain sequencing project: providing services to taxonomists for standard genome sequencing and annotation.</title>
        <authorList>
            <consortium name="The Broad Institute Genomics Platform"/>
            <consortium name="The Broad Institute Genome Sequencing Center for Infectious Disease"/>
            <person name="Wu L."/>
            <person name="Ma J."/>
        </authorList>
    </citation>
    <scope>NUCLEOTIDE SEQUENCE [LARGE SCALE GENOMIC DNA]</scope>
    <source>
        <strain evidence="2">CCUG 60742</strain>
    </source>
</reference>
<proteinExistence type="predicted"/>
<sequence>MEQEKVLVLGAASWLGFLLLNKLALSEPSFALGGTLHNLDVDFTSPVKKFKPVDLSDYQQVIDDYDPDVIVNFLRGEDEQGAGIHQYCITHIAKKSGYYVYASSVLALDGYSGVPLTEDLKANGISEYGAFKAACEETLQASSINWCALRFASLQGWVPHRITRNEGLLKKLKDGQTITVDRGVVQNRMLASHMIDGVAALIEKRVTGIIHFGTTDSSEEYTFLQDQAKLFGYPTELIVGGATRDVNLVAIPKRIYEVLGHNFMTTQQDTLQGILQIPELRKYIKH</sequence>
<comment type="caution">
    <text evidence="1">The sequence shown here is derived from an EMBL/GenBank/DDBJ whole genome shotgun (WGS) entry which is preliminary data.</text>
</comment>
<evidence type="ECO:0008006" key="3">
    <source>
        <dbReference type="Google" id="ProtNLM"/>
    </source>
</evidence>
<accession>A0ABW2ZC77</accession>
<protein>
    <recommendedName>
        <fullName evidence="3">dTDP-4-dehydrorhamnose reductase</fullName>
    </recommendedName>
</protein>
<evidence type="ECO:0000313" key="2">
    <source>
        <dbReference type="Proteomes" id="UP001597073"/>
    </source>
</evidence>
<dbReference type="Proteomes" id="UP001597073">
    <property type="component" value="Unassembled WGS sequence"/>
</dbReference>
<name>A0ABW2ZC77_9SPHI</name>
<gene>
    <name evidence="1" type="ORF">ACFQZI_03255</name>
</gene>
<organism evidence="1 2">
    <name type="scientific">Mucilaginibacter lutimaris</name>
    <dbReference type="NCBI Taxonomy" id="931629"/>
    <lineage>
        <taxon>Bacteria</taxon>
        <taxon>Pseudomonadati</taxon>
        <taxon>Bacteroidota</taxon>
        <taxon>Sphingobacteriia</taxon>
        <taxon>Sphingobacteriales</taxon>
        <taxon>Sphingobacteriaceae</taxon>
        <taxon>Mucilaginibacter</taxon>
    </lineage>
</organism>